<evidence type="ECO:0000256" key="1">
    <source>
        <dbReference type="SAM" id="MobiDB-lite"/>
    </source>
</evidence>
<reference evidence="3 4" key="1">
    <citation type="journal article" date="2024" name="J Genomics">
        <title>Draft genome sequencing and assembly of Favolaschia claudopus CIRM-BRFM 2984 isolated from oak limbs.</title>
        <authorList>
            <person name="Navarro D."/>
            <person name="Drula E."/>
            <person name="Chaduli D."/>
            <person name="Cazenave R."/>
            <person name="Ahrendt S."/>
            <person name="Wang J."/>
            <person name="Lipzen A."/>
            <person name="Daum C."/>
            <person name="Barry K."/>
            <person name="Grigoriev I.V."/>
            <person name="Favel A."/>
            <person name="Rosso M.N."/>
            <person name="Martin F."/>
        </authorList>
    </citation>
    <scope>NUCLEOTIDE SEQUENCE [LARGE SCALE GENOMIC DNA]</scope>
    <source>
        <strain evidence="3 4">CIRM-BRFM 2984</strain>
    </source>
</reference>
<feature type="compositionally biased region" description="Polar residues" evidence="1">
    <location>
        <begin position="382"/>
        <end position="397"/>
    </location>
</feature>
<organism evidence="3 4">
    <name type="scientific">Favolaschia claudopus</name>
    <dbReference type="NCBI Taxonomy" id="2862362"/>
    <lineage>
        <taxon>Eukaryota</taxon>
        <taxon>Fungi</taxon>
        <taxon>Dikarya</taxon>
        <taxon>Basidiomycota</taxon>
        <taxon>Agaricomycotina</taxon>
        <taxon>Agaricomycetes</taxon>
        <taxon>Agaricomycetidae</taxon>
        <taxon>Agaricales</taxon>
        <taxon>Marasmiineae</taxon>
        <taxon>Mycenaceae</taxon>
        <taxon>Favolaschia</taxon>
    </lineage>
</organism>
<evidence type="ECO:0000313" key="4">
    <source>
        <dbReference type="Proteomes" id="UP001362999"/>
    </source>
</evidence>
<dbReference type="Gene3D" id="2.60.120.260">
    <property type="entry name" value="Galactose-binding domain-like"/>
    <property type="match status" value="2"/>
</dbReference>
<keyword evidence="2" id="KW-0812">Transmembrane</keyword>
<sequence>MPRYNTTIEDYSPVISYSPNWSAGSSSDNRAELYSDSSFTLTSTDGETASFAFNGTSFQIFGSKRANHGFYQVTVDGTSVSDSGTAPEPGLFQVPLFSSPPLEQKLHVVTLTNQGNSFIDIDFVTFTSSIGTDKDQLTVNTVQDSDSSFFYAGTWGLNPPNIGTYSGGSGHGTATLGAFMTFTFEGDGVTLYGPVGPGSSPFSVSMDGGPPSTHTANKQFYRPRVPLYIASDLGSGSHVVNITYQPTQPGQIFAIDYADVYTTSSGSLHSLNSKASSGSKSGLSGGVIAGIIIALLFVFAILIGLIFFLRRRKRKRTRASLEAPMVPPPMSNRDIIAAPVTYPSAPAQPSIRSYPSTLDGSYYVAPASNIVVDTQAQTYAPSAASESDYSPTGSHSANMRRISSTTHSSAASSSQSFNTLPFPKGTPLPLPPTANQSLAHVPTSELRANRRVVPGRAQDFGSVAGPAPPDYVQATEPFEPRAF</sequence>
<dbReference type="AlphaFoldDB" id="A0AAW0E0D5"/>
<protein>
    <recommendedName>
        <fullName evidence="5">Transmembrane protein</fullName>
    </recommendedName>
</protein>
<dbReference type="EMBL" id="JAWWNJ010000004">
    <property type="protein sequence ID" value="KAK7057218.1"/>
    <property type="molecule type" value="Genomic_DNA"/>
</dbReference>
<comment type="caution">
    <text evidence="3">The sequence shown here is derived from an EMBL/GenBank/DDBJ whole genome shotgun (WGS) entry which is preliminary data.</text>
</comment>
<proteinExistence type="predicted"/>
<evidence type="ECO:0000313" key="3">
    <source>
        <dbReference type="EMBL" id="KAK7057218.1"/>
    </source>
</evidence>
<evidence type="ECO:0000256" key="2">
    <source>
        <dbReference type="SAM" id="Phobius"/>
    </source>
</evidence>
<name>A0AAW0E0D5_9AGAR</name>
<keyword evidence="2" id="KW-0472">Membrane</keyword>
<dbReference type="Proteomes" id="UP001362999">
    <property type="component" value="Unassembled WGS sequence"/>
</dbReference>
<feature type="region of interest" description="Disordered" evidence="1">
    <location>
        <begin position="382"/>
        <end position="483"/>
    </location>
</feature>
<feature type="transmembrane region" description="Helical" evidence="2">
    <location>
        <begin position="283"/>
        <end position="309"/>
    </location>
</feature>
<feature type="compositionally biased region" description="Low complexity" evidence="1">
    <location>
        <begin position="403"/>
        <end position="423"/>
    </location>
</feature>
<gene>
    <name evidence="3" type="ORF">R3P38DRAFT_2840008</name>
</gene>
<evidence type="ECO:0008006" key="5">
    <source>
        <dbReference type="Google" id="ProtNLM"/>
    </source>
</evidence>
<keyword evidence="2" id="KW-1133">Transmembrane helix</keyword>
<accession>A0AAW0E0D5</accession>
<keyword evidence="4" id="KW-1185">Reference proteome</keyword>